<name>A0A2M4C9P7_9DIPT</name>
<organism evidence="2">
    <name type="scientific">Anopheles marajoara</name>
    <dbReference type="NCBI Taxonomy" id="58244"/>
    <lineage>
        <taxon>Eukaryota</taxon>
        <taxon>Metazoa</taxon>
        <taxon>Ecdysozoa</taxon>
        <taxon>Arthropoda</taxon>
        <taxon>Hexapoda</taxon>
        <taxon>Insecta</taxon>
        <taxon>Pterygota</taxon>
        <taxon>Neoptera</taxon>
        <taxon>Endopterygota</taxon>
        <taxon>Diptera</taxon>
        <taxon>Nematocera</taxon>
        <taxon>Culicoidea</taxon>
        <taxon>Culicidae</taxon>
        <taxon>Anophelinae</taxon>
        <taxon>Anopheles</taxon>
    </lineage>
</organism>
<evidence type="ECO:0000313" key="2">
    <source>
        <dbReference type="EMBL" id="MBW61979.1"/>
    </source>
</evidence>
<reference evidence="2" key="1">
    <citation type="submission" date="2018-01" db="EMBL/GenBank/DDBJ databases">
        <title>An insight into the sialome of Amazonian anophelines.</title>
        <authorList>
            <person name="Ribeiro J.M."/>
            <person name="Scarpassa V."/>
            <person name="Calvo E."/>
        </authorList>
    </citation>
    <scope>NUCLEOTIDE SEQUENCE</scope>
    <source>
        <tissue evidence="2">Salivary glands</tissue>
    </source>
</reference>
<dbReference type="EMBL" id="GGFJ01012838">
    <property type="protein sequence ID" value="MBW61979.1"/>
    <property type="molecule type" value="Transcribed_RNA"/>
</dbReference>
<dbReference type="AlphaFoldDB" id="A0A2M4C9P7"/>
<feature type="compositionally biased region" description="Low complexity" evidence="1">
    <location>
        <begin position="19"/>
        <end position="52"/>
    </location>
</feature>
<evidence type="ECO:0000256" key="1">
    <source>
        <dbReference type="SAM" id="MobiDB-lite"/>
    </source>
</evidence>
<proteinExistence type="predicted"/>
<protein>
    <submittedName>
        <fullName evidence="2">Putative secreted protein</fullName>
    </submittedName>
</protein>
<accession>A0A2M4C9P7</accession>
<sequence length="93" mass="9980">MVRRSMARARWRGVPSSLASPAGARARVRSSSGRPVTVAATPIAATATDTPTPSLPSRSRAPLREATSPGIWRNAHRRSRQPTAPELRATTRV</sequence>
<feature type="region of interest" description="Disordered" evidence="1">
    <location>
        <begin position="1"/>
        <end position="93"/>
    </location>
</feature>
<feature type="compositionally biased region" description="Basic residues" evidence="1">
    <location>
        <begin position="1"/>
        <end position="11"/>
    </location>
</feature>